<gene>
    <name evidence="11" type="primary">kdgT</name>
    <name evidence="11" type="ORF">GCM10018793_56630</name>
</gene>
<feature type="transmembrane region" description="Helical" evidence="10">
    <location>
        <begin position="12"/>
        <end position="31"/>
    </location>
</feature>
<comment type="caution">
    <text evidence="11">The sequence shown here is derived from an EMBL/GenBank/DDBJ whole genome shotgun (WGS) entry which is preliminary data.</text>
</comment>
<feature type="transmembrane region" description="Helical" evidence="10">
    <location>
        <begin position="255"/>
        <end position="276"/>
    </location>
</feature>
<dbReference type="GO" id="GO:0016020">
    <property type="term" value="C:membrane"/>
    <property type="evidence" value="ECO:0007669"/>
    <property type="project" value="InterPro"/>
</dbReference>
<dbReference type="Pfam" id="PF03812">
    <property type="entry name" value="KdgT"/>
    <property type="match status" value="1"/>
</dbReference>
<evidence type="ECO:0000256" key="3">
    <source>
        <dbReference type="ARBA" id="ARBA00022475"/>
    </source>
</evidence>
<dbReference type="GO" id="GO:0015649">
    <property type="term" value="F:2-keto-3-deoxygluconate:proton symporter activity"/>
    <property type="evidence" value="ECO:0007669"/>
    <property type="project" value="InterPro"/>
</dbReference>
<feature type="transmembrane region" description="Helical" evidence="10">
    <location>
        <begin position="222"/>
        <end position="243"/>
    </location>
</feature>
<keyword evidence="3" id="KW-1003">Cell membrane</keyword>
<reference evidence="11" key="2">
    <citation type="submission" date="2020-09" db="EMBL/GenBank/DDBJ databases">
        <authorList>
            <person name="Sun Q."/>
            <person name="Ohkuma M."/>
        </authorList>
    </citation>
    <scope>NUCLEOTIDE SEQUENCE</scope>
    <source>
        <strain evidence="11">JCM 5069</strain>
    </source>
</reference>
<evidence type="ECO:0000256" key="6">
    <source>
        <dbReference type="ARBA" id="ARBA00022847"/>
    </source>
</evidence>
<feature type="transmembrane region" description="Helical" evidence="10">
    <location>
        <begin position="168"/>
        <end position="189"/>
    </location>
</feature>
<evidence type="ECO:0000313" key="11">
    <source>
        <dbReference type="EMBL" id="GHH86080.1"/>
    </source>
</evidence>
<feature type="compositionally biased region" description="Low complexity" evidence="9">
    <location>
        <begin position="369"/>
        <end position="383"/>
    </location>
</feature>
<feature type="transmembrane region" description="Helical" evidence="10">
    <location>
        <begin position="37"/>
        <end position="64"/>
    </location>
</feature>
<keyword evidence="8 10" id="KW-0472">Membrane</keyword>
<keyword evidence="6" id="KW-0769">Symport</keyword>
<sequence length="383" mass="38300">MSIPIKKSLERVPGGMMLVPLLVGAVINTVHQGTGEFFGSFTGALFSGSLTILAVFYVCMGATIELRTTPYVLRKGGALLLVKVLMAVVVGVVLGHFLGEGPVSGGAFAGLSTLAVVAALNDTNGGLYMALMGQFGKAKDAAAYSLMSLESGPFLTMVTLGVAGLSSFPWQTMLGAILPLIVGMVLGNLDPQMRTFLGAAVPVCIPFFGFALGAGINLSAVWTAGLLGLGLGLFVLVFSGATLFATDRLIGGNGLAGLAAASTAGNAAAVPALVAAANPAYKQAADKATVLVAASVVVTSLLVPVVTAAYHRRLQRLAPPDMAGQDPVPADGTDGQGPRPSALSALPSGGRPADGDEGPAPAAPPGTAPRPAAEGPTEGTARP</sequence>
<evidence type="ECO:0000256" key="8">
    <source>
        <dbReference type="ARBA" id="ARBA00023136"/>
    </source>
</evidence>
<feature type="transmembrane region" description="Helical" evidence="10">
    <location>
        <begin position="288"/>
        <end position="310"/>
    </location>
</feature>
<protein>
    <submittedName>
        <fullName evidence="11">2-keto-3-deoxygluconate permease</fullName>
    </submittedName>
</protein>
<keyword evidence="7 10" id="KW-1133">Transmembrane helix</keyword>
<evidence type="ECO:0000256" key="9">
    <source>
        <dbReference type="SAM" id="MobiDB-lite"/>
    </source>
</evidence>
<dbReference type="RefSeq" id="WP_189936899.1">
    <property type="nucleotide sequence ID" value="NZ_BNCD01000021.1"/>
</dbReference>
<keyword evidence="5 10" id="KW-0812">Transmembrane</keyword>
<evidence type="ECO:0000256" key="5">
    <source>
        <dbReference type="ARBA" id="ARBA00022692"/>
    </source>
</evidence>
<evidence type="ECO:0000256" key="2">
    <source>
        <dbReference type="ARBA" id="ARBA00022448"/>
    </source>
</evidence>
<feature type="transmembrane region" description="Helical" evidence="10">
    <location>
        <begin position="141"/>
        <end position="162"/>
    </location>
</feature>
<evidence type="ECO:0000256" key="10">
    <source>
        <dbReference type="SAM" id="Phobius"/>
    </source>
</evidence>
<name>A0A919L5W4_9ACTN</name>
<feature type="transmembrane region" description="Helical" evidence="10">
    <location>
        <begin position="196"/>
        <end position="216"/>
    </location>
</feature>
<comment type="similarity">
    <text evidence="1">Belongs to the KdgT transporter family.</text>
</comment>
<evidence type="ECO:0000256" key="4">
    <source>
        <dbReference type="ARBA" id="ARBA00022597"/>
    </source>
</evidence>
<evidence type="ECO:0000256" key="7">
    <source>
        <dbReference type="ARBA" id="ARBA00022989"/>
    </source>
</evidence>
<keyword evidence="12" id="KW-1185">Reference proteome</keyword>
<feature type="transmembrane region" description="Helical" evidence="10">
    <location>
        <begin position="103"/>
        <end position="120"/>
    </location>
</feature>
<accession>A0A919L5W4</accession>
<evidence type="ECO:0000313" key="12">
    <source>
        <dbReference type="Proteomes" id="UP000603708"/>
    </source>
</evidence>
<organism evidence="11 12">
    <name type="scientific">Streptomyces sulfonofaciens</name>
    <dbReference type="NCBI Taxonomy" id="68272"/>
    <lineage>
        <taxon>Bacteria</taxon>
        <taxon>Bacillati</taxon>
        <taxon>Actinomycetota</taxon>
        <taxon>Actinomycetes</taxon>
        <taxon>Kitasatosporales</taxon>
        <taxon>Streptomycetaceae</taxon>
        <taxon>Streptomyces</taxon>
    </lineage>
</organism>
<keyword evidence="4" id="KW-0762">Sugar transport</keyword>
<dbReference type="AlphaFoldDB" id="A0A919L5W4"/>
<keyword evidence="2" id="KW-0813">Transport</keyword>
<feature type="region of interest" description="Disordered" evidence="9">
    <location>
        <begin position="317"/>
        <end position="383"/>
    </location>
</feature>
<feature type="transmembrane region" description="Helical" evidence="10">
    <location>
        <begin position="76"/>
        <end position="97"/>
    </location>
</feature>
<dbReference type="Proteomes" id="UP000603708">
    <property type="component" value="Unassembled WGS sequence"/>
</dbReference>
<reference evidence="11" key="1">
    <citation type="journal article" date="2014" name="Int. J. Syst. Evol. Microbiol.">
        <title>Complete genome sequence of Corynebacterium casei LMG S-19264T (=DSM 44701T), isolated from a smear-ripened cheese.</title>
        <authorList>
            <consortium name="US DOE Joint Genome Institute (JGI-PGF)"/>
            <person name="Walter F."/>
            <person name="Albersmeier A."/>
            <person name="Kalinowski J."/>
            <person name="Ruckert C."/>
        </authorList>
    </citation>
    <scope>NUCLEOTIDE SEQUENCE</scope>
    <source>
        <strain evidence="11">JCM 5069</strain>
    </source>
</reference>
<dbReference type="InterPro" id="IPR004684">
    <property type="entry name" value="2keto-3dGluconate_permease"/>
</dbReference>
<dbReference type="EMBL" id="BNCD01000021">
    <property type="protein sequence ID" value="GHH86080.1"/>
    <property type="molecule type" value="Genomic_DNA"/>
</dbReference>
<proteinExistence type="inferred from homology"/>
<evidence type="ECO:0000256" key="1">
    <source>
        <dbReference type="ARBA" id="ARBA00006430"/>
    </source>
</evidence>